<keyword evidence="1" id="KW-0472">Membrane</keyword>
<evidence type="ECO:0000256" key="1">
    <source>
        <dbReference type="SAM" id="Phobius"/>
    </source>
</evidence>
<dbReference type="Proteomes" id="UP001460270">
    <property type="component" value="Unassembled WGS sequence"/>
</dbReference>
<sequence length="204" mass="22470">MARGLNRSSKVLIRLQSIGSERWTSPDLSDRAEVPESRLQSGDCSLLIRDVQVTDGGQYNGYMILEPDQTRTRTETGVFICSVKLLVYDHSSVQTKRPGEDLLLDLFTPHSMTLRDSPVSPRVHKVPLKEQLSLKSVSESDQGIYKVLDQKGLTVSSTRLAVDPHASTALKFSVEDYTRGVGVKLVPSALLILTSVLTASLLFV</sequence>
<comment type="caution">
    <text evidence="2">The sequence shown here is derived from an EMBL/GenBank/DDBJ whole genome shotgun (WGS) entry which is preliminary data.</text>
</comment>
<feature type="transmembrane region" description="Helical" evidence="1">
    <location>
        <begin position="181"/>
        <end position="203"/>
    </location>
</feature>
<dbReference type="AlphaFoldDB" id="A0AAW0PW04"/>
<reference evidence="3" key="1">
    <citation type="submission" date="2024-04" db="EMBL/GenBank/DDBJ databases">
        <title>Salinicola lusitanus LLJ914,a marine bacterium isolated from the Okinawa Trough.</title>
        <authorList>
            <person name="Li J."/>
        </authorList>
    </citation>
    <scope>NUCLEOTIDE SEQUENCE [LARGE SCALE GENOMIC DNA]</scope>
</reference>
<proteinExistence type="predicted"/>
<dbReference type="Gene3D" id="2.60.40.10">
    <property type="entry name" value="Immunoglobulins"/>
    <property type="match status" value="1"/>
</dbReference>
<organism evidence="2 3">
    <name type="scientific">Mugilogobius chulae</name>
    <name type="common">yellowstripe goby</name>
    <dbReference type="NCBI Taxonomy" id="88201"/>
    <lineage>
        <taxon>Eukaryota</taxon>
        <taxon>Metazoa</taxon>
        <taxon>Chordata</taxon>
        <taxon>Craniata</taxon>
        <taxon>Vertebrata</taxon>
        <taxon>Euteleostomi</taxon>
        <taxon>Actinopterygii</taxon>
        <taxon>Neopterygii</taxon>
        <taxon>Teleostei</taxon>
        <taxon>Neoteleostei</taxon>
        <taxon>Acanthomorphata</taxon>
        <taxon>Gobiaria</taxon>
        <taxon>Gobiiformes</taxon>
        <taxon>Gobioidei</taxon>
        <taxon>Gobiidae</taxon>
        <taxon>Gobionellinae</taxon>
        <taxon>Mugilogobius</taxon>
    </lineage>
</organism>
<name>A0AAW0PW04_9GOBI</name>
<dbReference type="EMBL" id="JBBPFD010000002">
    <property type="protein sequence ID" value="KAK7939896.1"/>
    <property type="molecule type" value="Genomic_DNA"/>
</dbReference>
<accession>A0AAW0PW04</accession>
<protein>
    <submittedName>
        <fullName evidence="2">Uncharacterized protein</fullName>
    </submittedName>
</protein>
<gene>
    <name evidence="2" type="ORF">WMY93_003222</name>
</gene>
<evidence type="ECO:0000313" key="3">
    <source>
        <dbReference type="Proteomes" id="UP001460270"/>
    </source>
</evidence>
<keyword evidence="1" id="KW-0812">Transmembrane</keyword>
<evidence type="ECO:0000313" key="2">
    <source>
        <dbReference type="EMBL" id="KAK7939896.1"/>
    </source>
</evidence>
<keyword evidence="1" id="KW-1133">Transmembrane helix</keyword>
<dbReference type="InterPro" id="IPR013783">
    <property type="entry name" value="Ig-like_fold"/>
</dbReference>
<keyword evidence="3" id="KW-1185">Reference proteome</keyword>